<dbReference type="GO" id="GO:0005886">
    <property type="term" value="C:plasma membrane"/>
    <property type="evidence" value="ECO:0007669"/>
    <property type="project" value="UniProtKB-SubCell"/>
</dbReference>
<name>A0AAN8I2Z1_9EURO</name>
<organism evidence="7 8">
    <name type="scientific">Knufia fluminis</name>
    <dbReference type="NCBI Taxonomy" id="191047"/>
    <lineage>
        <taxon>Eukaryota</taxon>
        <taxon>Fungi</taxon>
        <taxon>Dikarya</taxon>
        <taxon>Ascomycota</taxon>
        <taxon>Pezizomycotina</taxon>
        <taxon>Eurotiomycetes</taxon>
        <taxon>Chaetothyriomycetidae</taxon>
        <taxon>Chaetothyriales</taxon>
        <taxon>Trichomeriaceae</taxon>
        <taxon>Knufia</taxon>
    </lineage>
</organism>
<evidence type="ECO:0000256" key="1">
    <source>
        <dbReference type="ARBA" id="ARBA00004651"/>
    </source>
</evidence>
<keyword evidence="4 6" id="KW-0472">Membrane</keyword>
<feature type="non-terminal residue" evidence="7">
    <location>
        <position position="373"/>
    </location>
</feature>
<dbReference type="GO" id="GO:0015095">
    <property type="term" value="F:magnesium ion transmembrane transporter activity"/>
    <property type="evidence" value="ECO:0007669"/>
    <property type="project" value="TreeGrafter"/>
</dbReference>
<dbReference type="EMBL" id="JAKLMC020000083">
    <property type="protein sequence ID" value="KAK5947720.1"/>
    <property type="molecule type" value="Genomic_DNA"/>
</dbReference>
<accession>A0AAN8I2Z1</accession>
<feature type="transmembrane region" description="Helical" evidence="6">
    <location>
        <begin position="342"/>
        <end position="364"/>
    </location>
</feature>
<proteinExistence type="predicted"/>
<keyword evidence="5" id="KW-0175">Coiled coil</keyword>
<evidence type="ECO:0000256" key="4">
    <source>
        <dbReference type="ARBA" id="ARBA00023136"/>
    </source>
</evidence>
<dbReference type="GO" id="GO:0050897">
    <property type="term" value="F:cobalt ion binding"/>
    <property type="evidence" value="ECO:0007669"/>
    <property type="project" value="TreeGrafter"/>
</dbReference>
<sequence>MTFECDTILIVTAHGIKVTREELAIVEKVTLEVDCCSAFLRRLPKRLSQHNFVGPTPSNETCFRVTSRLTVGLIKATATTPTLVIVLGYPSNKWTEDGQYYKSFVIKADEEDPTWDDNVYEDYKTSWDRRGTLHNPGNPFFTRYFQTQDNVLLEPLISNDGTDKMRNSKADHYCAELVSELSSCNGDEIKIRDAISLWGIGKCVIASRTVLNVLALDIGTPPYRDRFRDTVEKTASEPSGIRSRRDELARLKKQLTEYKKRLVSLHESFWQKNQDVKASQFQATTKRLLDNIEEMHSEIDDLLTTISRQLKDAFEDLQILLTQTQLKDSRISLHQNATMRRLTALAFIFIPLSAISSVFGMNVYEFTGEPGPP</sequence>
<dbReference type="PANTHER" id="PTHR46494">
    <property type="entry name" value="CORA FAMILY METAL ION TRANSPORTER (EUROFUNG)"/>
    <property type="match status" value="1"/>
</dbReference>
<dbReference type="InterPro" id="IPR002523">
    <property type="entry name" value="MgTranspt_CorA/ZnTranspt_ZntB"/>
</dbReference>
<protein>
    <submittedName>
        <fullName evidence="7">Uncharacterized protein</fullName>
    </submittedName>
</protein>
<dbReference type="Pfam" id="PF01544">
    <property type="entry name" value="CorA"/>
    <property type="match status" value="1"/>
</dbReference>
<evidence type="ECO:0000256" key="3">
    <source>
        <dbReference type="ARBA" id="ARBA00022989"/>
    </source>
</evidence>
<feature type="coiled-coil region" evidence="5">
    <location>
        <begin position="241"/>
        <end position="268"/>
    </location>
</feature>
<evidence type="ECO:0000313" key="7">
    <source>
        <dbReference type="EMBL" id="KAK5947720.1"/>
    </source>
</evidence>
<keyword evidence="2 6" id="KW-0812">Transmembrane</keyword>
<gene>
    <name evidence="7" type="ORF">OHC33_011266</name>
</gene>
<dbReference type="PANTHER" id="PTHR46494:SF1">
    <property type="entry name" value="CORA FAMILY METAL ION TRANSPORTER (EUROFUNG)"/>
    <property type="match status" value="1"/>
</dbReference>
<comment type="subcellular location">
    <subcellularLocation>
        <location evidence="1">Cell membrane</location>
        <topology evidence="1">Multi-pass membrane protein</topology>
    </subcellularLocation>
</comment>
<dbReference type="Proteomes" id="UP001316803">
    <property type="component" value="Unassembled WGS sequence"/>
</dbReference>
<evidence type="ECO:0000256" key="5">
    <source>
        <dbReference type="SAM" id="Coils"/>
    </source>
</evidence>
<evidence type="ECO:0000313" key="8">
    <source>
        <dbReference type="Proteomes" id="UP001316803"/>
    </source>
</evidence>
<dbReference type="GO" id="GO:0015087">
    <property type="term" value="F:cobalt ion transmembrane transporter activity"/>
    <property type="evidence" value="ECO:0007669"/>
    <property type="project" value="TreeGrafter"/>
</dbReference>
<dbReference type="GO" id="GO:0000287">
    <property type="term" value="F:magnesium ion binding"/>
    <property type="evidence" value="ECO:0007669"/>
    <property type="project" value="TreeGrafter"/>
</dbReference>
<reference evidence="7 8" key="1">
    <citation type="submission" date="2022-12" db="EMBL/GenBank/DDBJ databases">
        <title>Genomic features and morphological characterization of a novel Knufia sp. strain isolated from spacecraft assembly facility.</title>
        <authorList>
            <person name="Teixeira M."/>
            <person name="Chander A.M."/>
            <person name="Stajich J.E."/>
            <person name="Venkateswaran K."/>
        </authorList>
    </citation>
    <scope>NUCLEOTIDE SEQUENCE [LARGE SCALE GENOMIC DNA]</scope>
    <source>
        <strain evidence="7 8">FJI-L2-BK-P2</strain>
    </source>
</reference>
<comment type="caution">
    <text evidence="7">The sequence shown here is derived from an EMBL/GenBank/DDBJ whole genome shotgun (WGS) entry which is preliminary data.</text>
</comment>
<dbReference type="AlphaFoldDB" id="A0AAN8I2Z1"/>
<dbReference type="Gene3D" id="1.20.58.340">
    <property type="entry name" value="Magnesium transport protein CorA, transmembrane region"/>
    <property type="match status" value="1"/>
</dbReference>
<evidence type="ECO:0000256" key="6">
    <source>
        <dbReference type="SAM" id="Phobius"/>
    </source>
</evidence>
<dbReference type="SUPFAM" id="SSF144083">
    <property type="entry name" value="Magnesium transport protein CorA, transmembrane region"/>
    <property type="match status" value="1"/>
</dbReference>
<keyword evidence="3 6" id="KW-1133">Transmembrane helix</keyword>
<keyword evidence="8" id="KW-1185">Reference proteome</keyword>
<dbReference type="InterPro" id="IPR045863">
    <property type="entry name" value="CorA_TM1_TM2"/>
</dbReference>
<evidence type="ECO:0000256" key="2">
    <source>
        <dbReference type="ARBA" id="ARBA00022692"/>
    </source>
</evidence>